<evidence type="ECO:0000256" key="1">
    <source>
        <dbReference type="SAM" id="Coils"/>
    </source>
</evidence>
<feature type="region of interest" description="Disordered" evidence="2">
    <location>
        <begin position="941"/>
        <end position="984"/>
    </location>
</feature>
<feature type="compositionally biased region" description="Low complexity" evidence="2">
    <location>
        <begin position="171"/>
        <end position="191"/>
    </location>
</feature>
<feature type="region of interest" description="Disordered" evidence="2">
    <location>
        <begin position="809"/>
        <end position="875"/>
    </location>
</feature>
<evidence type="ECO:0000313" key="4">
    <source>
        <dbReference type="Proteomes" id="UP000749646"/>
    </source>
</evidence>
<keyword evidence="1" id="KW-0175">Coiled coil</keyword>
<reference evidence="3" key="1">
    <citation type="journal article" date="2020" name="Fungal Divers.">
        <title>Resolving the Mortierellaceae phylogeny through synthesis of multi-gene phylogenetics and phylogenomics.</title>
        <authorList>
            <person name="Vandepol N."/>
            <person name="Liber J."/>
            <person name="Desiro A."/>
            <person name="Na H."/>
            <person name="Kennedy M."/>
            <person name="Barry K."/>
            <person name="Grigoriev I.V."/>
            <person name="Miller A.N."/>
            <person name="O'Donnell K."/>
            <person name="Stajich J.E."/>
            <person name="Bonito G."/>
        </authorList>
    </citation>
    <scope>NUCLEOTIDE SEQUENCE</scope>
    <source>
        <strain evidence="3">MES-2147</strain>
    </source>
</reference>
<protein>
    <submittedName>
        <fullName evidence="3">Uncharacterized protein</fullName>
    </submittedName>
</protein>
<dbReference type="OrthoDB" id="2449188at2759"/>
<dbReference type="AlphaFoldDB" id="A0A9P6LRY4"/>
<gene>
    <name evidence="3" type="ORF">BGZ65_003511</name>
</gene>
<feature type="compositionally biased region" description="Basic residues" evidence="2">
    <location>
        <begin position="858"/>
        <end position="867"/>
    </location>
</feature>
<feature type="compositionally biased region" description="Low complexity" evidence="2">
    <location>
        <begin position="812"/>
        <end position="823"/>
    </location>
</feature>
<evidence type="ECO:0000256" key="2">
    <source>
        <dbReference type="SAM" id="MobiDB-lite"/>
    </source>
</evidence>
<feature type="compositionally biased region" description="Polar residues" evidence="2">
    <location>
        <begin position="960"/>
        <end position="976"/>
    </location>
</feature>
<dbReference type="Proteomes" id="UP000749646">
    <property type="component" value="Unassembled WGS sequence"/>
</dbReference>
<dbReference type="EMBL" id="JAAAHW010009891">
    <property type="protein sequence ID" value="KAF9935066.1"/>
    <property type="molecule type" value="Genomic_DNA"/>
</dbReference>
<organism evidence="3 4">
    <name type="scientific">Modicella reniformis</name>
    <dbReference type="NCBI Taxonomy" id="1440133"/>
    <lineage>
        <taxon>Eukaryota</taxon>
        <taxon>Fungi</taxon>
        <taxon>Fungi incertae sedis</taxon>
        <taxon>Mucoromycota</taxon>
        <taxon>Mortierellomycotina</taxon>
        <taxon>Mortierellomycetes</taxon>
        <taxon>Mortierellales</taxon>
        <taxon>Mortierellaceae</taxon>
        <taxon>Modicella</taxon>
    </lineage>
</organism>
<keyword evidence="4" id="KW-1185">Reference proteome</keyword>
<feature type="coiled-coil region" evidence="1">
    <location>
        <begin position="1013"/>
        <end position="1100"/>
    </location>
</feature>
<evidence type="ECO:0000313" key="3">
    <source>
        <dbReference type="EMBL" id="KAF9935066.1"/>
    </source>
</evidence>
<feature type="region of interest" description="Disordered" evidence="2">
    <location>
        <begin position="1"/>
        <end position="57"/>
    </location>
</feature>
<comment type="caution">
    <text evidence="3">The sequence shown here is derived from an EMBL/GenBank/DDBJ whole genome shotgun (WGS) entry which is preliminary data.</text>
</comment>
<name>A0A9P6LRY4_9FUNG</name>
<proteinExistence type="predicted"/>
<accession>A0A9P6LRY4</accession>
<feature type="non-terminal residue" evidence="3">
    <location>
        <position position="1"/>
    </location>
</feature>
<feature type="region of interest" description="Disordered" evidence="2">
    <location>
        <begin position="155"/>
        <end position="191"/>
    </location>
</feature>
<sequence>GSVSTFTLPGIIDTQPLHEGSGKPQFSPVWSHDPTTPSDERLRRRSPSPPTLEARQQAQAISRSFLELRIAEAAMVAAQHQTQQGQQIFGSTTPCSPSLLFSSSSATPQAEHVSQLSQEATDVLPAILEVVTAGVVSEEAVEAEAEAEAVAEAETEAAVGAEVEAEAEENISPPTQTQTLITPQQSPPSKNRYTIASAIIPTATRTTITATVSGDDNTTDKGIHVEEQVEGDEGGLESGTTTDFNQIPTTATSATTAIASSSTLDNTTTDTTSSDHHTPVLDYLTATTGASTGLSMTDEHNQVNLAEVGSPTKNVKPETAFMEAIKDLGKTYPLHPSQLHPLSRKMEAPVMVEPETIVYAVPSIGSEHHKQQEDLSSESTLLASIQEFSDTTTVSSSPSSSSQVKELLTAEKLLAIGSSDPLTARLLETIQPLLAQTPAFVDSVPQLDSQKDASAIAESGQGSTLGHVKIFSNDDGDGDDYNLTATTALDSFGADMEMGFSVGMDVDIGANAPDPLGSETIMDGKTVDDSLEASMSVDLLDPTLSPVSFSKEPIHQAVFNNNENLAPTEATIEQVKKEKEANTHHKEELVAAVDEAHKDMAMHLDENDVRRVMAAQILEVVNVQFGQTDLAVGSGLLQKTSADSIQEISMESNEDYTGEEFAKTLLRNVLSIKLEPMEISFAPNESMETAPTELMVNKTTLENPGVTTSTGQTIDAGLETRIEQGHIDVLETIDGTTGHAMVSRLQEGDESKKSVPEQHLSYAVEAEEIHDISETMSDVDVDGPQTVPDVKSLTSISTEDEDALHNAHDGAPVSVSLSPSSLLATAKPGARRRSATSPPDPRCAAVENDQSISPSQARPRHLVHHGRFPPQSTPLSSPYPSWHYVPGADLAFLSEMVASNADLNRFRREMQWLEERVQRPKQSMVSDHVLDKALGLTRSVPHAKFQGQQQQRTREDVYSGRSTSKGHGRSNASNMSHPPPAAHHASIMVQLSSESRVALSMLKMNLLSDLEEQTRLERDHEALQRSLARMEAKVLEKQKAQEEAEQEMREVLGRHQELEFELLRVRQLESECLEKRKQQRQQTETEIRRLEAILQMLQQQQQQ</sequence>